<reference evidence="23 24" key="1">
    <citation type="journal article" date="2013" name="Genome Announc.">
        <title>Genome Sequence of the Pyrene- and Fluoranthene-Degrading Bacterium Cycloclasticus sp. Strain PY97M.</title>
        <authorList>
            <person name="Cui Z."/>
            <person name="Xu G."/>
            <person name="Li Q."/>
            <person name="Gao W."/>
            <person name="Zheng L."/>
        </authorList>
    </citation>
    <scope>NUCLEOTIDE SEQUENCE [LARGE SCALE GENOMIC DNA]</scope>
    <source>
        <strain evidence="23 24">PY97M</strain>
    </source>
</reference>
<name>A0AB33Z4I9_9GAMM</name>
<dbReference type="Pfam" id="PF00800">
    <property type="entry name" value="PDT"/>
    <property type="match status" value="1"/>
</dbReference>
<dbReference type="SUPFAM" id="SSF53850">
    <property type="entry name" value="Periplasmic binding protein-like II"/>
    <property type="match status" value="1"/>
</dbReference>
<dbReference type="NCBIfam" id="TIGR01807">
    <property type="entry name" value="CM_P2"/>
    <property type="match status" value="1"/>
</dbReference>
<evidence type="ECO:0000256" key="8">
    <source>
        <dbReference type="ARBA" id="ARBA00014401"/>
    </source>
</evidence>
<dbReference type="InterPro" id="IPR036979">
    <property type="entry name" value="CM_dom_sf"/>
</dbReference>
<dbReference type="SMART" id="SM00830">
    <property type="entry name" value="CM_2"/>
    <property type="match status" value="1"/>
</dbReference>
<comment type="pathway">
    <text evidence="4">Amino-acid biosynthesis; L-phenylalanine biosynthesis; phenylpyruvate from prephenate: step 1/1.</text>
</comment>
<evidence type="ECO:0000313" key="23">
    <source>
        <dbReference type="EMBL" id="EPD14133.1"/>
    </source>
</evidence>
<evidence type="ECO:0000256" key="7">
    <source>
        <dbReference type="ARBA" id="ARBA00013147"/>
    </source>
</evidence>
<dbReference type="RefSeq" id="WP_016389687.1">
    <property type="nucleotide sequence ID" value="NZ_KE646805.1"/>
</dbReference>
<evidence type="ECO:0000256" key="16">
    <source>
        <dbReference type="ARBA" id="ARBA00031175"/>
    </source>
</evidence>
<dbReference type="PROSITE" id="PS00857">
    <property type="entry name" value="PREPHENATE_DEHYDR_1"/>
    <property type="match status" value="1"/>
</dbReference>
<comment type="pathway">
    <text evidence="5">Metabolic intermediate biosynthesis; prephenate biosynthesis; prephenate from chorismate: step 1/1.</text>
</comment>
<evidence type="ECO:0000313" key="24">
    <source>
        <dbReference type="Proteomes" id="UP000015462"/>
    </source>
</evidence>
<dbReference type="PANTHER" id="PTHR21022">
    <property type="entry name" value="PREPHENATE DEHYDRATASE P PROTEIN"/>
    <property type="match status" value="1"/>
</dbReference>
<keyword evidence="13" id="KW-0413">Isomerase</keyword>
<evidence type="ECO:0000256" key="6">
    <source>
        <dbReference type="ARBA" id="ARBA00012404"/>
    </source>
</evidence>
<dbReference type="SUPFAM" id="SSF55021">
    <property type="entry name" value="ACT-like"/>
    <property type="match status" value="1"/>
</dbReference>
<keyword evidence="10" id="KW-0028">Amino-acid biosynthesis</keyword>
<evidence type="ECO:0000256" key="18">
    <source>
        <dbReference type="ARBA" id="ARBA00047848"/>
    </source>
</evidence>
<dbReference type="PIRSF" id="PIRSF001500">
    <property type="entry name" value="Chor_mut_pdt_Ppr"/>
    <property type="match status" value="1"/>
</dbReference>
<evidence type="ECO:0000256" key="10">
    <source>
        <dbReference type="ARBA" id="ARBA00022605"/>
    </source>
</evidence>
<dbReference type="GO" id="GO:0046417">
    <property type="term" value="P:chorismate metabolic process"/>
    <property type="evidence" value="ECO:0007669"/>
    <property type="project" value="InterPro"/>
</dbReference>
<feature type="domain" description="Prephenate dehydratase" evidence="21">
    <location>
        <begin position="93"/>
        <end position="267"/>
    </location>
</feature>
<evidence type="ECO:0000256" key="11">
    <source>
        <dbReference type="ARBA" id="ARBA00023141"/>
    </source>
</evidence>
<dbReference type="EC" id="5.4.99.5" evidence="6"/>
<feature type="domain" description="ACT" evidence="22">
    <location>
        <begin position="279"/>
        <end position="356"/>
    </location>
</feature>
<comment type="subcellular location">
    <subcellularLocation>
        <location evidence="3">Cytoplasm</location>
    </subcellularLocation>
</comment>
<keyword evidence="12" id="KW-0584">Phenylalanine biosynthesis</keyword>
<keyword evidence="11" id="KW-0057">Aromatic amino acid biosynthesis</keyword>
<dbReference type="FunFam" id="3.40.190.10:FF:000029">
    <property type="entry name" value="Chorismate mutase/Prephenate dehydratase"/>
    <property type="match status" value="1"/>
</dbReference>
<keyword evidence="9" id="KW-0963">Cytoplasm</keyword>
<evidence type="ECO:0000256" key="17">
    <source>
        <dbReference type="ARBA" id="ARBA00031520"/>
    </source>
</evidence>
<comment type="catalytic activity">
    <reaction evidence="18">
        <text>prephenate + H(+) = 3-phenylpyruvate + CO2 + H2O</text>
        <dbReference type="Rhea" id="RHEA:21648"/>
        <dbReference type="ChEBI" id="CHEBI:15377"/>
        <dbReference type="ChEBI" id="CHEBI:15378"/>
        <dbReference type="ChEBI" id="CHEBI:16526"/>
        <dbReference type="ChEBI" id="CHEBI:18005"/>
        <dbReference type="ChEBI" id="CHEBI:29934"/>
        <dbReference type="EC" id="4.2.1.51"/>
    </reaction>
</comment>
<dbReference type="AlphaFoldDB" id="A0AB33Z4I9"/>
<evidence type="ECO:0000256" key="9">
    <source>
        <dbReference type="ARBA" id="ARBA00022490"/>
    </source>
</evidence>
<dbReference type="SUPFAM" id="SSF48600">
    <property type="entry name" value="Chorismate mutase II"/>
    <property type="match status" value="1"/>
</dbReference>
<evidence type="ECO:0000256" key="5">
    <source>
        <dbReference type="ARBA" id="ARBA00004817"/>
    </source>
</evidence>
<organism evidence="23 24">
    <name type="scientific">Cycloclasticus pugetii</name>
    <dbReference type="NCBI Taxonomy" id="34068"/>
    <lineage>
        <taxon>Bacteria</taxon>
        <taxon>Pseudomonadati</taxon>
        <taxon>Pseudomonadota</taxon>
        <taxon>Gammaproteobacteria</taxon>
        <taxon>Thiotrichales</taxon>
        <taxon>Piscirickettsiaceae</taxon>
        <taxon>Cycloclasticus</taxon>
    </lineage>
</organism>
<evidence type="ECO:0000256" key="2">
    <source>
        <dbReference type="ARBA" id="ARBA00002364"/>
    </source>
</evidence>
<dbReference type="Proteomes" id="UP000015462">
    <property type="component" value="Unassembled WGS sequence"/>
</dbReference>
<dbReference type="Pfam" id="PF01817">
    <property type="entry name" value="CM_2"/>
    <property type="match status" value="1"/>
</dbReference>
<dbReference type="GO" id="GO:0004664">
    <property type="term" value="F:prephenate dehydratase activity"/>
    <property type="evidence" value="ECO:0007669"/>
    <property type="project" value="UniProtKB-EC"/>
</dbReference>
<dbReference type="NCBIfam" id="NF008865">
    <property type="entry name" value="PRK11898.1"/>
    <property type="match status" value="1"/>
</dbReference>
<dbReference type="Gene3D" id="1.20.59.10">
    <property type="entry name" value="Chorismate mutase"/>
    <property type="match status" value="1"/>
</dbReference>
<dbReference type="GO" id="GO:0004106">
    <property type="term" value="F:chorismate mutase activity"/>
    <property type="evidence" value="ECO:0007669"/>
    <property type="project" value="UniProtKB-EC"/>
</dbReference>
<evidence type="ECO:0000259" key="22">
    <source>
        <dbReference type="PROSITE" id="PS51671"/>
    </source>
</evidence>
<dbReference type="InterPro" id="IPR010957">
    <property type="entry name" value="G/b/e-P-prot_chorismate_mutase"/>
</dbReference>
<dbReference type="PROSITE" id="PS51171">
    <property type="entry name" value="PREPHENATE_DEHYDR_3"/>
    <property type="match status" value="1"/>
</dbReference>
<keyword evidence="15" id="KW-0511">Multifunctional enzyme</keyword>
<dbReference type="Gene3D" id="3.30.70.260">
    <property type="match status" value="1"/>
</dbReference>
<dbReference type="FunFam" id="3.40.190.10:FF:000034">
    <property type="entry name" value="Chorismate mutase/prephenate dehydratase"/>
    <property type="match status" value="1"/>
</dbReference>
<dbReference type="Gene3D" id="3.40.190.10">
    <property type="entry name" value="Periplasmic binding protein-like II"/>
    <property type="match status" value="2"/>
</dbReference>
<protein>
    <recommendedName>
        <fullName evidence="8">Bifunctional chorismate mutase/prephenate dehydratase</fullName>
        <ecNumber evidence="7">4.2.1.51</ecNumber>
        <ecNumber evidence="6">5.4.99.5</ecNumber>
    </recommendedName>
    <alternativeName>
        <fullName evidence="17">Chorismate mutase-prephenate dehydratase</fullName>
    </alternativeName>
    <alternativeName>
        <fullName evidence="16">p-protein</fullName>
    </alternativeName>
</protein>
<feature type="domain" description="Chorismate mutase" evidence="20">
    <location>
        <begin position="1"/>
        <end position="93"/>
    </location>
</feature>
<evidence type="ECO:0000256" key="15">
    <source>
        <dbReference type="ARBA" id="ARBA00023268"/>
    </source>
</evidence>
<dbReference type="CDD" id="cd04905">
    <property type="entry name" value="ACT_CM-PDT"/>
    <property type="match status" value="1"/>
</dbReference>
<dbReference type="InterPro" id="IPR045865">
    <property type="entry name" value="ACT-like_dom_sf"/>
</dbReference>
<dbReference type="GO" id="GO:0005737">
    <property type="term" value="C:cytoplasm"/>
    <property type="evidence" value="ECO:0007669"/>
    <property type="project" value="UniProtKB-SubCell"/>
</dbReference>
<dbReference type="EMBL" id="ASHL01000001">
    <property type="protein sequence ID" value="EPD14133.1"/>
    <property type="molecule type" value="Genomic_DNA"/>
</dbReference>
<dbReference type="EC" id="4.2.1.51" evidence="7"/>
<keyword evidence="24" id="KW-1185">Reference proteome</keyword>
<evidence type="ECO:0000259" key="21">
    <source>
        <dbReference type="PROSITE" id="PS51171"/>
    </source>
</evidence>
<dbReference type="InterPro" id="IPR002701">
    <property type="entry name" value="CM_II_prokaryot"/>
</dbReference>
<comment type="function">
    <text evidence="2">Catalyzes the Claisen rearrangement of chorismate to prephenate and the decarboxylation/dehydration of prephenate to phenylpyruvate.</text>
</comment>
<feature type="site" description="Essential for prephenate dehydratase activity" evidence="19">
    <location>
        <position position="260"/>
    </location>
</feature>
<evidence type="ECO:0000256" key="19">
    <source>
        <dbReference type="PIRSR" id="PIRSR001500-2"/>
    </source>
</evidence>
<evidence type="ECO:0000256" key="13">
    <source>
        <dbReference type="ARBA" id="ARBA00023235"/>
    </source>
</evidence>
<keyword evidence="14" id="KW-0456">Lyase</keyword>
<evidence type="ECO:0000256" key="4">
    <source>
        <dbReference type="ARBA" id="ARBA00004741"/>
    </source>
</evidence>
<comment type="catalytic activity">
    <reaction evidence="1">
        <text>chorismate = prephenate</text>
        <dbReference type="Rhea" id="RHEA:13897"/>
        <dbReference type="ChEBI" id="CHEBI:29748"/>
        <dbReference type="ChEBI" id="CHEBI:29934"/>
        <dbReference type="EC" id="5.4.99.5"/>
    </reaction>
</comment>
<comment type="caution">
    <text evidence="23">The sequence shown here is derived from an EMBL/GenBank/DDBJ whole genome shotgun (WGS) entry which is preliminary data.</text>
</comment>
<sequence length="360" mass="39364">MGVNDSLSELRGAIDELDSQLLTLFNQRADLAKAVAAVKLREGETVDFYRPDREASVLRRVKEQNPGPLKDEHVARIYRELMSSCLALEKPLTVAYLGPSGTFTQEAALKHFGHAVHTVETATIADIFHEVENGEAHYGVVPVENSTEGVISHTLDIFMNSALQICGEVALRIHHHLLTNVEALDQVKVVYSHQQSLAQCRQWLMSHLPGVETIAVSSNAEAARLASEEGAAAIAGEIASDLYQLNMLASNIEDEPNNTTRFLVIGQQEVPPSGDDKTSMMISTKNIAGALQSVLAPFAYAGISLNKIESRPSRQAAWDYVFFVDIDGHQDDEKVSTVLQELLPNVNLLKVLGSYPKAVI</sequence>
<dbReference type="PANTHER" id="PTHR21022:SF19">
    <property type="entry name" value="PREPHENATE DEHYDRATASE-RELATED"/>
    <property type="match status" value="1"/>
</dbReference>
<evidence type="ECO:0000256" key="3">
    <source>
        <dbReference type="ARBA" id="ARBA00004496"/>
    </source>
</evidence>
<dbReference type="PROSITE" id="PS51671">
    <property type="entry name" value="ACT"/>
    <property type="match status" value="1"/>
</dbReference>
<accession>A0AB33Z4I9</accession>
<dbReference type="CDD" id="cd13630">
    <property type="entry name" value="PBP2_PDT_1"/>
    <property type="match status" value="1"/>
</dbReference>
<dbReference type="InterPro" id="IPR001086">
    <property type="entry name" value="Preph_deHydtase"/>
</dbReference>
<dbReference type="GO" id="GO:0009094">
    <property type="term" value="P:L-phenylalanine biosynthetic process"/>
    <property type="evidence" value="ECO:0007669"/>
    <property type="project" value="UniProtKB-KW"/>
</dbReference>
<evidence type="ECO:0000256" key="1">
    <source>
        <dbReference type="ARBA" id="ARBA00000824"/>
    </source>
</evidence>
<dbReference type="FunFam" id="3.30.70.260:FF:000012">
    <property type="entry name" value="Prephenate dehydratase"/>
    <property type="match status" value="1"/>
</dbReference>
<dbReference type="InterPro" id="IPR018528">
    <property type="entry name" value="Preph_deHydtase_CS"/>
</dbReference>
<dbReference type="InterPro" id="IPR008242">
    <property type="entry name" value="Chor_mutase/pphenate_deHydtase"/>
</dbReference>
<gene>
    <name evidence="23" type="ORF">L196_01500</name>
</gene>
<dbReference type="PROSITE" id="PS51168">
    <property type="entry name" value="CHORISMATE_MUT_2"/>
    <property type="match status" value="1"/>
</dbReference>
<dbReference type="Pfam" id="PF01842">
    <property type="entry name" value="ACT"/>
    <property type="match status" value="1"/>
</dbReference>
<evidence type="ECO:0000256" key="14">
    <source>
        <dbReference type="ARBA" id="ARBA00023239"/>
    </source>
</evidence>
<evidence type="ECO:0000256" key="12">
    <source>
        <dbReference type="ARBA" id="ARBA00023222"/>
    </source>
</evidence>
<evidence type="ECO:0000259" key="20">
    <source>
        <dbReference type="PROSITE" id="PS51168"/>
    </source>
</evidence>
<proteinExistence type="predicted"/>
<dbReference type="InterPro" id="IPR036263">
    <property type="entry name" value="Chorismate_II_sf"/>
</dbReference>
<dbReference type="InterPro" id="IPR002912">
    <property type="entry name" value="ACT_dom"/>
</dbReference>